<accession>A0A2K2AVS3</accession>
<dbReference type="InParanoid" id="A0A2K2AVS3"/>
<dbReference type="Proteomes" id="UP000006729">
    <property type="component" value="Chromosome 4"/>
</dbReference>
<evidence type="ECO:0000313" key="1">
    <source>
        <dbReference type="EMBL" id="PNT41627.2"/>
    </source>
</evidence>
<gene>
    <name evidence="1" type="ORF">POPTR_004G169000v4</name>
</gene>
<dbReference type="AlphaFoldDB" id="A0A2K2AVS3"/>
<comment type="caution">
    <text evidence="1">The sequence shown here is derived from an EMBL/GenBank/DDBJ whole genome shotgun (WGS) entry which is preliminary data.</text>
</comment>
<sequence length="108" mass="12388">MYLHSEELFFHPANSFVSILGCFYGYHLLTRREVALNGKSHSHLKCPNFSETLNMHDGVESKPVQGKMLGQVHDLTLPIMDGTCTFWCVYFLHVNSLLIFFVSVCIYD</sequence>
<organism evidence="1 2">
    <name type="scientific">Populus trichocarpa</name>
    <name type="common">Western balsam poplar</name>
    <name type="synonym">Populus balsamifera subsp. trichocarpa</name>
    <dbReference type="NCBI Taxonomy" id="3694"/>
    <lineage>
        <taxon>Eukaryota</taxon>
        <taxon>Viridiplantae</taxon>
        <taxon>Streptophyta</taxon>
        <taxon>Embryophyta</taxon>
        <taxon>Tracheophyta</taxon>
        <taxon>Spermatophyta</taxon>
        <taxon>Magnoliopsida</taxon>
        <taxon>eudicotyledons</taxon>
        <taxon>Gunneridae</taxon>
        <taxon>Pentapetalae</taxon>
        <taxon>rosids</taxon>
        <taxon>fabids</taxon>
        <taxon>Malpighiales</taxon>
        <taxon>Salicaceae</taxon>
        <taxon>Saliceae</taxon>
        <taxon>Populus</taxon>
    </lineage>
</organism>
<evidence type="ECO:0000313" key="2">
    <source>
        <dbReference type="Proteomes" id="UP000006729"/>
    </source>
</evidence>
<keyword evidence="2" id="KW-1185">Reference proteome</keyword>
<dbReference type="EMBL" id="CM009293">
    <property type="protein sequence ID" value="PNT41627.2"/>
    <property type="molecule type" value="Genomic_DNA"/>
</dbReference>
<protein>
    <submittedName>
        <fullName evidence="1">Uncharacterized protein</fullName>
    </submittedName>
</protein>
<reference evidence="1 2" key="1">
    <citation type="journal article" date="2006" name="Science">
        <title>The genome of black cottonwood, Populus trichocarpa (Torr. &amp; Gray).</title>
        <authorList>
            <person name="Tuskan G.A."/>
            <person name="Difazio S."/>
            <person name="Jansson S."/>
            <person name="Bohlmann J."/>
            <person name="Grigoriev I."/>
            <person name="Hellsten U."/>
            <person name="Putnam N."/>
            <person name="Ralph S."/>
            <person name="Rombauts S."/>
            <person name="Salamov A."/>
            <person name="Schein J."/>
            <person name="Sterck L."/>
            <person name="Aerts A."/>
            <person name="Bhalerao R.R."/>
            <person name="Bhalerao R.P."/>
            <person name="Blaudez D."/>
            <person name="Boerjan W."/>
            <person name="Brun A."/>
            <person name="Brunner A."/>
            <person name="Busov V."/>
            <person name="Campbell M."/>
            <person name="Carlson J."/>
            <person name="Chalot M."/>
            <person name="Chapman J."/>
            <person name="Chen G.L."/>
            <person name="Cooper D."/>
            <person name="Coutinho P.M."/>
            <person name="Couturier J."/>
            <person name="Covert S."/>
            <person name="Cronk Q."/>
            <person name="Cunningham R."/>
            <person name="Davis J."/>
            <person name="Degroeve S."/>
            <person name="Dejardin A."/>
            <person name="Depamphilis C."/>
            <person name="Detter J."/>
            <person name="Dirks B."/>
            <person name="Dubchak I."/>
            <person name="Duplessis S."/>
            <person name="Ehlting J."/>
            <person name="Ellis B."/>
            <person name="Gendler K."/>
            <person name="Goodstein D."/>
            <person name="Gribskov M."/>
            <person name="Grimwood J."/>
            <person name="Groover A."/>
            <person name="Gunter L."/>
            <person name="Hamberger B."/>
            <person name="Heinze B."/>
            <person name="Helariutta Y."/>
            <person name="Henrissat B."/>
            <person name="Holligan D."/>
            <person name="Holt R."/>
            <person name="Huang W."/>
            <person name="Islam-Faridi N."/>
            <person name="Jones S."/>
            <person name="Jones-Rhoades M."/>
            <person name="Jorgensen R."/>
            <person name="Joshi C."/>
            <person name="Kangasjarvi J."/>
            <person name="Karlsson J."/>
            <person name="Kelleher C."/>
            <person name="Kirkpatrick R."/>
            <person name="Kirst M."/>
            <person name="Kohler A."/>
            <person name="Kalluri U."/>
            <person name="Larimer F."/>
            <person name="Leebens-Mack J."/>
            <person name="Leple J.C."/>
            <person name="Locascio P."/>
            <person name="Lou Y."/>
            <person name="Lucas S."/>
            <person name="Martin F."/>
            <person name="Montanini B."/>
            <person name="Napoli C."/>
            <person name="Nelson D.R."/>
            <person name="Nelson C."/>
            <person name="Nieminen K."/>
            <person name="Nilsson O."/>
            <person name="Pereda V."/>
            <person name="Peter G."/>
            <person name="Philippe R."/>
            <person name="Pilate G."/>
            <person name="Poliakov A."/>
            <person name="Razumovskaya J."/>
            <person name="Richardson P."/>
            <person name="Rinaldi C."/>
            <person name="Ritland K."/>
            <person name="Rouze P."/>
            <person name="Ryaboy D."/>
            <person name="Schmutz J."/>
            <person name="Schrader J."/>
            <person name="Segerman B."/>
            <person name="Shin H."/>
            <person name="Siddiqui A."/>
            <person name="Sterky F."/>
            <person name="Terry A."/>
            <person name="Tsai C.J."/>
            <person name="Uberbacher E."/>
            <person name="Unneberg P."/>
            <person name="Vahala J."/>
            <person name="Wall K."/>
            <person name="Wessler S."/>
            <person name="Yang G."/>
            <person name="Yin T."/>
            <person name="Douglas C."/>
            <person name="Marra M."/>
            <person name="Sandberg G."/>
            <person name="Van de Peer Y."/>
            <person name="Rokhsar D."/>
        </authorList>
    </citation>
    <scope>NUCLEOTIDE SEQUENCE [LARGE SCALE GENOMIC DNA]</scope>
    <source>
        <strain evidence="2">cv. Nisqually</strain>
    </source>
</reference>
<proteinExistence type="predicted"/>
<name>A0A2K2AVS3_POPTR</name>